<gene>
    <name evidence="2" type="ordered locus">Rsph17025_4269</name>
</gene>
<dbReference type="AlphaFoldDB" id="A4X0F2"/>
<sequence>MPPRNRRPGRRIQERQRGAALHGRRHLGRVRRRQRVRLAAHPRLSGRPDRRLPRQCPEPLDRLRLGVHRPLHAGADRGAAGPVLGALWRLEPRRDRHYVSKRPGGDIGELTFGLNDATSAWLELDWGRDLDAGRSFRLTGRTEGGDRYDDLNEGFRGTLAPSYRFTTADGTEVTLLANVTGCQTAYVCSYGAGREVVLEVTKRF</sequence>
<feature type="region of interest" description="Disordered" evidence="1">
    <location>
        <begin position="1"/>
        <end position="24"/>
    </location>
</feature>
<dbReference type="eggNOG" id="COG4773">
    <property type="taxonomic scope" value="Bacteria"/>
</dbReference>
<keyword evidence="2" id="KW-0614">Plasmid</keyword>
<geneLocation type="plasmid" evidence="2">
    <name>pRSPA03</name>
</geneLocation>
<evidence type="ECO:0000256" key="1">
    <source>
        <dbReference type="SAM" id="MobiDB-lite"/>
    </source>
</evidence>
<organism evidence="2">
    <name type="scientific">Cereibacter sphaeroides (strain ATCC 17025 / ATH 2.4.3)</name>
    <name type="common">Rhodobacter sphaeroides</name>
    <dbReference type="NCBI Taxonomy" id="349102"/>
    <lineage>
        <taxon>Bacteria</taxon>
        <taxon>Pseudomonadati</taxon>
        <taxon>Pseudomonadota</taxon>
        <taxon>Alphaproteobacteria</taxon>
        <taxon>Rhodobacterales</taxon>
        <taxon>Paracoccaceae</taxon>
        <taxon>Cereibacter</taxon>
    </lineage>
</organism>
<reference evidence="2" key="1">
    <citation type="submission" date="2007-04" db="EMBL/GenBank/DDBJ databases">
        <title>Complete sequence of plasmid pRSPA03 of Rhodobacter sphaeroides ATCC 17025.</title>
        <authorList>
            <consortium name="US DOE Joint Genome Institute"/>
            <person name="Copeland A."/>
            <person name="Lucas S."/>
            <person name="Lapidus A."/>
            <person name="Barry K."/>
            <person name="Detter J.C."/>
            <person name="Glavina del Rio T."/>
            <person name="Hammon N."/>
            <person name="Israni S."/>
            <person name="Dalin E."/>
            <person name="Tice H."/>
            <person name="Pitluck S."/>
            <person name="Chertkov O."/>
            <person name="Brettin T."/>
            <person name="Bruce D."/>
            <person name="Han C."/>
            <person name="Schmutz J."/>
            <person name="Larimer F."/>
            <person name="Land M."/>
            <person name="Hauser L."/>
            <person name="Kyrpides N."/>
            <person name="Kim E."/>
            <person name="Richardson P."/>
            <person name="Mackenzie C."/>
            <person name="Choudhary M."/>
            <person name="Donohue T.J."/>
            <person name="Kaplan S."/>
        </authorList>
    </citation>
    <scope>NUCLEOTIDE SEQUENCE [LARGE SCALE GENOMIC DNA]</scope>
    <source>
        <strain evidence="2">ATCC 17025</strain>
        <plasmid evidence="2">pRSPA03</plasmid>
    </source>
</reference>
<feature type="compositionally biased region" description="Basic residues" evidence="1">
    <location>
        <begin position="1"/>
        <end position="10"/>
    </location>
</feature>
<accession>A4X0F2</accession>
<name>A4X0F2_CERS5</name>
<dbReference type="KEGG" id="rsq:Rsph17025_4269"/>
<dbReference type="EMBL" id="CP000664">
    <property type="protein sequence ID" value="ABP73116.1"/>
    <property type="molecule type" value="Genomic_DNA"/>
</dbReference>
<protein>
    <submittedName>
        <fullName evidence="2">Uncharacterized protein</fullName>
    </submittedName>
</protein>
<proteinExistence type="predicted"/>
<dbReference type="HOGENOM" id="CLU_1342378_0_0_5"/>
<evidence type="ECO:0000313" key="2">
    <source>
        <dbReference type="EMBL" id="ABP73116.1"/>
    </source>
</evidence>